<organism evidence="4 5">
    <name type="scientific">Syntrophomonas wolfei</name>
    <dbReference type="NCBI Taxonomy" id="863"/>
    <lineage>
        <taxon>Bacteria</taxon>
        <taxon>Bacillati</taxon>
        <taxon>Bacillota</taxon>
        <taxon>Clostridia</taxon>
        <taxon>Eubacteriales</taxon>
        <taxon>Syntrophomonadaceae</taxon>
        <taxon>Syntrophomonas</taxon>
    </lineage>
</organism>
<dbReference type="Gene3D" id="3.40.50.11890">
    <property type="match status" value="1"/>
</dbReference>
<evidence type="ECO:0000256" key="2">
    <source>
        <dbReference type="ARBA" id="ARBA00005806"/>
    </source>
</evidence>
<comment type="caution">
    <text evidence="4">The sequence shown here is derived from an EMBL/GenBank/DDBJ whole genome shotgun (WGS) entry which is preliminary data.</text>
</comment>
<evidence type="ECO:0000256" key="3">
    <source>
        <dbReference type="ARBA" id="ARBA00023014"/>
    </source>
</evidence>
<proteinExistence type="inferred from homology"/>
<dbReference type="PANTHER" id="PTHR30548">
    <property type="entry name" value="2-HYDROXYGLUTARYL-COA DEHYDRATASE, D-COMPONENT-RELATED"/>
    <property type="match status" value="1"/>
</dbReference>
<evidence type="ECO:0000313" key="5">
    <source>
        <dbReference type="Proteomes" id="UP000263273"/>
    </source>
</evidence>
<evidence type="ECO:0000313" key="4">
    <source>
        <dbReference type="EMBL" id="HBK52882.1"/>
    </source>
</evidence>
<dbReference type="STRING" id="378794.GCA_001570625_01666"/>
<accession>A0A354YXD6</accession>
<protein>
    <submittedName>
        <fullName evidence="4">2-hydroxyglutaryl-CoA dehydratase</fullName>
    </submittedName>
</protein>
<keyword evidence="3" id="KW-0408">Iron</keyword>
<dbReference type="Pfam" id="PF06050">
    <property type="entry name" value="HGD-D"/>
    <property type="match status" value="1"/>
</dbReference>
<dbReference type="GO" id="GO:0016836">
    <property type="term" value="F:hydro-lyase activity"/>
    <property type="evidence" value="ECO:0007669"/>
    <property type="project" value="UniProtKB-ARBA"/>
</dbReference>
<dbReference type="RefSeq" id="WP_276619800.1">
    <property type="nucleotide sequence ID" value="NZ_DCDX01000090.1"/>
</dbReference>
<dbReference type="Proteomes" id="UP000263273">
    <property type="component" value="Unassembled WGS sequence"/>
</dbReference>
<dbReference type="Gene3D" id="3.40.50.11900">
    <property type="match status" value="1"/>
</dbReference>
<keyword evidence="3" id="KW-0411">Iron-sulfur</keyword>
<dbReference type="GO" id="GO:0051536">
    <property type="term" value="F:iron-sulfur cluster binding"/>
    <property type="evidence" value="ECO:0007669"/>
    <property type="project" value="UniProtKB-KW"/>
</dbReference>
<name>A0A354YXD6_9FIRM</name>
<dbReference type="InterPro" id="IPR010327">
    <property type="entry name" value="FldB/FldC_alpha/beta"/>
</dbReference>
<reference evidence="4 5" key="1">
    <citation type="journal article" date="2018" name="Nat. Biotechnol.">
        <title>A standardized bacterial taxonomy based on genome phylogeny substantially revises the tree of life.</title>
        <authorList>
            <person name="Parks D.H."/>
            <person name="Chuvochina M."/>
            <person name="Waite D.W."/>
            <person name="Rinke C."/>
            <person name="Skarshewski A."/>
            <person name="Chaumeil P.A."/>
            <person name="Hugenholtz P."/>
        </authorList>
    </citation>
    <scope>NUCLEOTIDE SEQUENCE [LARGE SCALE GENOMIC DNA]</scope>
    <source>
        <strain evidence="4">UBA10948</strain>
    </source>
</reference>
<evidence type="ECO:0000256" key="1">
    <source>
        <dbReference type="ARBA" id="ARBA00001966"/>
    </source>
</evidence>
<dbReference type="PANTHER" id="PTHR30548:SF3">
    <property type="entry name" value="2-HYDROXYACYL-COA DEHYDRATASE"/>
    <property type="match status" value="1"/>
</dbReference>
<comment type="cofactor">
    <cofactor evidence="1">
        <name>[4Fe-4S] cluster</name>
        <dbReference type="ChEBI" id="CHEBI:49883"/>
    </cofactor>
</comment>
<gene>
    <name evidence="4" type="ORF">DDZ44_02945</name>
</gene>
<comment type="similarity">
    <text evidence="2">Belongs to the FldB/FldC dehydratase alpha/beta subunit family.</text>
</comment>
<sequence length="325" mass="37718">MSRVGFTTSIPVEVILAAGKTPVDLNNVFINSSSPQSMVDLAEEEGYPRNCCGWIKGLYATGLDYDMEALIAVMHGDCSNTQALMETLQLRNKKIIPFAFPFDRERAQLEAQVDKLMQFFEVDMEEVLKARARLEKIRSLCREIDRMTWRDNLVTGRENHYYLLCSSDFNGNPDLFEAELQSFVEEAGKRRPIKEEVRLAYIGVPPIFTDLHQLLEHMGARVVFNEVQRQFSMPMESQDIIEQYLHYTYPYGAFARLEDIEEQLAIRDVQGVIHYTQTFCFRQIEDLIFRERLKIPFLTLEGDRPGKVDARSRMRLESFVSMLKK</sequence>
<dbReference type="EMBL" id="DNZF01000060">
    <property type="protein sequence ID" value="HBK52882.1"/>
    <property type="molecule type" value="Genomic_DNA"/>
</dbReference>
<keyword evidence="3" id="KW-0479">Metal-binding</keyword>
<dbReference type="AlphaFoldDB" id="A0A354YXD6"/>